<feature type="compositionally biased region" description="Polar residues" evidence="2">
    <location>
        <begin position="725"/>
        <end position="736"/>
    </location>
</feature>
<dbReference type="PANTHER" id="PTHR10887:SF495">
    <property type="entry name" value="HELICASE SENATAXIN ISOFORM X1-RELATED"/>
    <property type="match status" value="1"/>
</dbReference>
<evidence type="ECO:0000256" key="2">
    <source>
        <dbReference type="SAM" id="MobiDB-lite"/>
    </source>
</evidence>
<dbReference type="Gene3D" id="3.40.50.300">
    <property type="entry name" value="P-loop containing nucleotide triphosphate hydrolases"/>
    <property type="match status" value="1"/>
</dbReference>
<feature type="region of interest" description="Disordered" evidence="2">
    <location>
        <begin position="724"/>
        <end position="744"/>
    </location>
</feature>
<organism evidence="4 5">
    <name type="scientific">Saccharopolyspora oryzae</name>
    <dbReference type="NCBI Taxonomy" id="2997343"/>
    <lineage>
        <taxon>Bacteria</taxon>
        <taxon>Bacillati</taxon>
        <taxon>Actinomycetota</taxon>
        <taxon>Actinomycetes</taxon>
        <taxon>Pseudonocardiales</taxon>
        <taxon>Pseudonocardiaceae</taxon>
        <taxon>Saccharopolyspora</taxon>
    </lineage>
</organism>
<gene>
    <name evidence="4" type="ORF">OU415_32990</name>
</gene>
<feature type="compositionally biased region" description="Basic and acidic residues" evidence="2">
    <location>
        <begin position="230"/>
        <end position="243"/>
    </location>
</feature>
<dbReference type="InterPro" id="IPR045055">
    <property type="entry name" value="DNA2/NAM7-like"/>
</dbReference>
<evidence type="ECO:0000256" key="1">
    <source>
        <dbReference type="SAM" id="Coils"/>
    </source>
</evidence>
<dbReference type="Pfam" id="PF13086">
    <property type="entry name" value="AAA_11"/>
    <property type="match status" value="1"/>
</dbReference>
<keyword evidence="5" id="KW-1185">Reference proteome</keyword>
<dbReference type="RefSeq" id="WP_270953434.1">
    <property type="nucleotide sequence ID" value="NZ_JAQGLA010000094.1"/>
</dbReference>
<evidence type="ECO:0000259" key="3">
    <source>
        <dbReference type="Pfam" id="PF13086"/>
    </source>
</evidence>
<dbReference type="PANTHER" id="PTHR10887">
    <property type="entry name" value="DNA2/NAM7 HELICASE FAMILY"/>
    <property type="match status" value="1"/>
</dbReference>
<proteinExistence type="predicted"/>
<comment type="caution">
    <text evidence="4">The sequence shown here is derived from an EMBL/GenBank/DDBJ whole genome shotgun (WGS) entry which is preliminary data.</text>
</comment>
<dbReference type="Proteomes" id="UP001210380">
    <property type="component" value="Unassembled WGS sequence"/>
</dbReference>
<reference evidence="4 5" key="1">
    <citation type="submission" date="2022-11" db="EMBL/GenBank/DDBJ databases">
        <title>Draft genome sequence of Saccharopolyspora sp. WRP15-2 isolated from rhizosphere soils of wild rice in Thailand.</title>
        <authorList>
            <person name="Duangmal K."/>
            <person name="Kammanee S."/>
            <person name="Muangham S."/>
        </authorList>
    </citation>
    <scope>NUCLEOTIDE SEQUENCE [LARGE SCALE GENOMIC DNA]</scope>
    <source>
        <strain evidence="4 5">WRP15-2</strain>
    </source>
</reference>
<dbReference type="EMBL" id="JAQGLA010000094">
    <property type="protein sequence ID" value="MDA3630283.1"/>
    <property type="molecule type" value="Genomic_DNA"/>
</dbReference>
<sequence>MAPAGGRDSEALQKTSSLVNYLADLTNAANKNPLRDITSDHRDAPKVIWFDDLPDGIRVDPTADETLLQVRPVRNAPPPDVPEHLRDHIEVSTIARPDGPEPKLRHANEAALDEQVTENADEITRTFDRWLARWRAWAEEARRRKRQRELYEQLESAARELEQKDDEYELVVAVGLVSWAGPNDRDIFRHILVEQAIPLLDDSGTVTVNRIPGKRRLEDRELFDGLPTYHPERGKAHKEELKKASSPLPSTESMEALQEWMGSALDVPFVTRNARSGRGSPLPETLTFSPSPALVLRRRNSALISEAYQRIAEKLSAPDTPVPVALAQLVVNTERHERDHWLAVQGAERGDVLGEDPLFPLPANNEQSRVMELLRTETGIVVQGPPGTGKTHTIANLVSALLAQGQRVLVTSQKDQALRVLRDKIPAEVRKLCVLLAGGSKDAAVELERGLDALSQAVASTDTTSLARTAAGLRAERDRLRDESAKLNARIMELRETEQLIFPAVAPGYDRNLYSGTLASIVQQVRDGEPFHDWMPPVPETAADTPPLSESELIELCKLLADRNTARANRLHQEIPTAKDLPSPADLASLVREEKEAEAAADRAASDVARQLAQLPDAQLEFLDQLRKQLHKTLRKCRFSHDDSSFEEEWVARAVRDRLANRNSGLWAHLLEVREEPQRLQERLRQQGMGPLVAKPDITAENVDIARGWLRSGRSLLDYFEKRGQNPTDLGEQTSEGCPEPARGCSCRRRAAQDLRTASSRPEPD</sequence>
<feature type="region of interest" description="Disordered" evidence="2">
    <location>
        <begin position="226"/>
        <end position="249"/>
    </location>
</feature>
<accession>A0ABT4V8I8</accession>
<keyword evidence="1" id="KW-0175">Coiled coil</keyword>
<name>A0ABT4V8I8_9PSEU</name>
<feature type="domain" description="DNA2/NAM7 helicase helicase" evidence="3">
    <location>
        <begin position="364"/>
        <end position="455"/>
    </location>
</feature>
<dbReference type="InterPro" id="IPR027417">
    <property type="entry name" value="P-loop_NTPase"/>
</dbReference>
<dbReference type="InterPro" id="IPR041677">
    <property type="entry name" value="DNA2/NAM7_AAA_11"/>
</dbReference>
<evidence type="ECO:0000313" key="5">
    <source>
        <dbReference type="Proteomes" id="UP001210380"/>
    </source>
</evidence>
<evidence type="ECO:0000313" key="4">
    <source>
        <dbReference type="EMBL" id="MDA3630283.1"/>
    </source>
</evidence>
<protein>
    <submittedName>
        <fullName evidence="4">AAA family ATPase</fullName>
    </submittedName>
</protein>
<feature type="coiled-coil region" evidence="1">
    <location>
        <begin position="470"/>
        <end position="497"/>
    </location>
</feature>
<feature type="coiled-coil region" evidence="1">
    <location>
        <begin position="144"/>
        <end position="171"/>
    </location>
</feature>
<dbReference type="SUPFAM" id="SSF52540">
    <property type="entry name" value="P-loop containing nucleoside triphosphate hydrolases"/>
    <property type="match status" value="1"/>
</dbReference>